<proteinExistence type="predicted"/>
<keyword evidence="4 8" id="KW-0812">Transmembrane</keyword>
<evidence type="ECO:0000256" key="5">
    <source>
        <dbReference type="ARBA" id="ARBA00022989"/>
    </source>
</evidence>
<evidence type="ECO:0000256" key="8">
    <source>
        <dbReference type="SAM" id="Phobius"/>
    </source>
</evidence>
<feature type="transmembrane region" description="Helical" evidence="8">
    <location>
        <begin position="352"/>
        <end position="375"/>
    </location>
</feature>
<dbReference type="PANTHER" id="PTHR32024">
    <property type="entry name" value="TRK SYSTEM POTASSIUM UPTAKE PROTEIN TRKG-RELATED"/>
    <property type="match status" value="1"/>
</dbReference>
<sequence length="451" mass="49013">MKHKKKQDSLSPAKILTFGFAIIIIIGTFLLSLGPASANGEKLDLINAFFMATSAVCVTGLVVVDPATQFSLFGELTLLILAQIGGLGFMTMGTMIALAFNRRISLRDRLVLQEAMKQNTLEGLVTLIRRVTLYSLVIESVGALLLAARWSFDMPLGQALYYGVFHSISFFNNAGFDLFGSVHGPYSGLSAYASDPFVNIVVIVLIILGGIGFIVMSDLLSYRVTRRLSLHSKVVLTVSGILIVVGALLIFVMEVFKSPDFQQLSLMDQVFASIFHSVSTRSGGVSTMSVADMQQSTQFLLLLLMFIGAAPGSTGGGIKVTVFAILIGAMYAMLRGKEDIVFFRKRLSKVSILRAITQTWLALFLVILTAMILSAIEDRTFLALLFETTSAFATSGLSLDITTKLTDLSKIILGLVMFLGRIGPLTLAYALTTPKSRKELYRYPEGDFIIG</sequence>
<dbReference type="InterPro" id="IPR002229">
    <property type="entry name" value="RhesusRHD"/>
</dbReference>
<keyword evidence="10" id="KW-1185">Reference proteome</keyword>
<keyword evidence="7 8" id="KW-0472">Membrane</keyword>
<feature type="transmembrane region" description="Helical" evidence="8">
    <location>
        <begin position="45"/>
        <end position="64"/>
    </location>
</feature>
<evidence type="ECO:0000256" key="1">
    <source>
        <dbReference type="ARBA" id="ARBA00004651"/>
    </source>
</evidence>
<feature type="transmembrane region" description="Helical" evidence="8">
    <location>
        <begin position="76"/>
        <end position="100"/>
    </location>
</feature>
<feature type="transmembrane region" description="Helical" evidence="8">
    <location>
        <begin position="196"/>
        <end position="222"/>
    </location>
</feature>
<feature type="transmembrane region" description="Helical" evidence="8">
    <location>
        <begin position="299"/>
        <end position="332"/>
    </location>
</feature>
<dbReference type="AlphaFoldDB" id="A0A3S8S1L6"/>
<evidence type="ECO:0000256" key="7">
    <source>
        <dbReference type="ARBA" id="ARBA00023136"/>
    </source>
</evidence>
<keyword evidence="6" id="KW-0406">Ion transport</keyword>
<dbReference type="EMBL" id="CP034248">
    <property type="protein sequence ID" value="AZK49086.1"/>
    <property type="molecule type" value="Genomic_DNA"/>
</dbReference>
<evidence type="ECO:0000256" key="2">
    <source>
        <dbReference type="ARBA" id="ARBA00022448"/>
    </source>
</evidence>
<dbReference type="OrthoDB" id="9810952at2"/>
<feature type="transmembrane region" description="Helical" evidence="8">
    <location>
        <begin position="12"/>
        <end position="33"/>
    </location>
</feature>
<gene>
    <name evidence="9" type="ORF">EIM92_15800</name>
</gene>
<reference evidence="9 10" key="1">
    <citation type="submission" date="2018-11" db="EMBL/GenBank/DDBJ databases">
        <title>Genome sequencing of Paenibacillus lentus DSM25539(T).</title>
        <authorList>
            <person name="Kook J.-K."/>
            <person name="Park S.-N."/>
            <person name="Lim Y.K."/>
        </authorList>
    </citation>
    <scope>NUCLEOTIDE SEQUENCE [LARGE SCALE GENOMIC DNA]</scope>
    <source>
        <strain evidence="9 10">DSM 25539</strain>
    </source>
</reference>
<dbReference type="InterPro" id="IPR003445">
    <property type="entry name" value="Cat_transpt"/>
</dbReference>
<name>A0A3S8S1L6_9BACL</name>
<dbReference type="RefSeq" id="WP_125085228.1">
    <property type="nucleotide sequence ID" value="NZ_CP034248.1"/>
</dbReference>
<comment type="subcellular location">
    <subcellularLocation>
        <location evidence="1">Cell membrane</location>
        <topology evidence="1">Multi-pass membrane protein</topology>
    </subcellularLocation>
</comment>
<evidence type="ECO:0000256" key="3">
    <source>
        <dbReference type="ARBA" id="ARBA00022475"/>
    </source>
</evidence>
<feature type="transmembrane region" description="Helical" evidence="8">
    <location>
        <begin position="411"/>
        <end position="431"/>
    </location>
</feature>
<dbReference type="Proteomes" id="UP000273145">
    <property type="component" value="Chromosome"/>
</dbReference>
<dbReference type="PRINTS" id="PR00342">
    <property type="entry name" value="RHESUSRHD"/>
</dbReference>
<evidence type="ECO:0000256" key="6">
    <source>
        <dbReference type="ARBA" id="ARBA00023065"/>
    </source>
</evidence>
<dbReference type="PANTHER" id="PTHR32024:SF1">
    <property type="entry name" value="KTR SYSTEM POTASSIUM UPTAKE PROTEIN B"/>
    <property type="match status" value="1"/>
</dbReference>
<dbReference type="Pfam" id="PF02386">
    <property type="entry name" value="TrkH"/>
    <property type="match status" value="1"/>
</dbReference>
<dbReference type="KEGG" id="plen:EIM92_15800"/>
<evidence type="ECO:0000256" key="4">
    <source>
        <dbReference type="ARBA" id="ARBA00022692"/>
    </source>
</evidence>
<feature type="transmembrane region" description="Helical" evidence="8">
    <location>
        <begin position="131"/>
        <end position="152"/>
    </location>
</feature>
<keyword evidence="3" id="KW-1003">Cell membrane</keyword>
<dbReference type="GO" id="GO:0030001">
    <property type="term" value="P:metal ion transport"/>
    <property type="evidence" value="ECO:0007669"/>
    <property type="project" value="UniProtKB-ARBA"/>
</dbReference>
<keyword evidence="2" id="KW-0813">Transport</keyword>
<keyword evidence="5 8" id="KW-1133">Transmembrane helix</keyword>
<accession>A0A3S8S1L6</accession>
<evidence type="ECO:0000313" key="10">
    <source>
        <dbReference type="Proteomes" id="UP000273145"/>
    </source>
</evidence>
<evidence type="ECO:0000313" key="9">
    <source>
        <dbReference type="EMBL" id="AZK49086.1"/>
    </source>
</evidence>
<feature type="transmembrane region" description="Helical" evidence="8">
    <location>
        <begin position="234"/>
        <end position="256"/>
    </location>
</feature>
<protein>
    <submittedName>
        <fullName evidence="9">Trk family potassium uptake protein</fullName>
    </submittedName>
</protein>
<dbReference type="GO" id="GO:0008324">
    <property type="term" value="F:monoatomic cation transmembrane transporter activity"/>
    <property type="evidence" value="ECO:0007669"/>
    <property type="project" value="InterPro"/>
</dbReference>
<dbReference type="GO" id="GO:0005886">
    <property type="term" value="C:plasma membrane"/>
    <property type="evidence" value="ECO:0007669"/>
    <property type="project" value="UniProtKB-SubCell"/>
</dbReference>
<organism evidence="9 10">
    <name type="scientific">Paenibacillus lentus</name>
    <dbReference type="NCBI Taxonomy" id="1338368"/>
    <lineage>
        <taxon>Bacteria</taxon>
        <taxon>Bacillati</taxon>
        <taxon>Bacillota</taxon>
        <taxon>Bacilli</taxon>
        <taxon>Bacillales</taxon>
        <taxon>Paenibacillaceae</taxon>
        <taxon>Paenibacillus</taxon>
    </lineage>
</organism>